<name>A0A6A6P352_9PEZI</name>
<sequence length="514" mass="56143">MFVSSLLAALLLGAAAEAQPSSGSVVSETTCAGKTYTYKELAGYGRLPGNMTDKFGDTLAGIGSSSAAEPSAWTKHRNGSYTGITWTLPDRGWNTQGTLNFQPRVHKFFMLFIPAPDATVDDPSPPNLELFYLDSIAFTGPDGEPMTGLDADVTGSITYPGFPDMPVTHFEGDGFGGDGPGGTRIPMDPEGLVLGKHGSFWISDEYGPFIYHFDCDGKMIGAIRPPEAYIPRRNGTVSFSANSPPVYDPDRDVEPSEPDTGRNTNQGLEALTASPDGKYLYSMIQSGMNQEGGDEDETRRYARVLQYDISCDPPTYRAEWVVSLPLYDDGEETAGQSEIKFISDTQFLVLARDGDAGRGLEETESLYRHLDVFDISEATDVKDPQYDCATCGVASRDGELDEGITVAKYCPWLDFNINAELGKFGLHNGGEQDDGLLNEKWEGLNLLPVETEPHEWSGCDDYYLFAYSDNDFITQHGFMNGGALPYSDESGFELYNQVLVFKVSIPRHSNPLLG</sequence>
<dbReference type="InterPro" id="IPR027372">
    <property type="entry name" value="Phytase-like_dom"/>
</dbReference>
<evidence type="ECO:0000259" key="3">
    <source>
        <dbReference type="Pfam" id="PF13449"/>
    </source>
</evidence>
<feature type="chain" id="PRO_5025452576" evidence="2">
    <location>
        <begin position="19"/>
        <end position="514"/>
    </location>
</feature>
<dbReference type="Pfam" id="PF13449">
    <property type="entry name" value="Phytase-like"/>
    <property type="match status" value="1"/>
</dbReference>
<evidence type="ECO:0000313" key="5">
    <source>
        <dbReference type="Proteomes" id="UP000799766"/>
    </source>
</evidence>
<dbReference type="OrthoDB" id="425936at2759"/>
<evidence type="ECO:0000256" key="2">
    <source>
        <dbReference type="SAM" id="SignalP"/>
    </source>
</evidence>
<feature type="signal peptide" evidence="2">
    <location>
        <begin position="1"/>
        <end position="18"/>
    </location>
</feature>
<reference evidence="4" key="1">
    <citation type="journal article" date="2020" name="Stud. Mycol.">
        <title>101 Dothideomycetes genomes: a test case for predicting lifestyles and emergence of pathogens.</title>
        <authorList>
            <person name="Haridas S."/>
            <person name="Albert R."/>
            <person name="Binder M."/>
            <person name="Bloem J."/>
            <person name="Labutti K."/>
            <person name="Salamov A."/>
            <person name="Andreopoulos B."/>
            <person name="Baker S."/>
            <person name="Barry K."/>
            <person name="Bills G."/>
            <person name="Bluhm B."/>
            <person name="Cannon C."/>
            <person name="Castanera R."/>
            <person name="Culley D."/>
            <person name="Daum C."/>
            <person name="Ezra D."/>
            <person name="Gonzalez J."/>
            <person name="Henrissat B."/>
            <person name="Kuo A."/>
            <person name="Liang C."/>
            <person name="Lipzen A."/>
            <person name="Lutzoni F."/>
            <person name="Magnuson J."/>
            <person name="Mondo S."/>
            <person name="Nolan M."/>
            <person name="Ohm R."/>
            <person name="Pangilinan J."/>
            <person name="Park H.-J."/>
            <person name="Ramirez L."/>
            <person name="Alfaro M."/>
            <person name="Sun H."/>
            <person name="Tritt A."/>
            <person name="Yoshinaga Y."/>
            <person name="Zwiers L.-H."/>
            <person name="Turgeon B."/>
            <person name="Goodwin S."/>
            <person name="Spatafora J."/>
            <person name="Crous P."/>
            <person name="Grigoriev I."/>
        </authorList>
    </citation>
    <scope>NUCLEOTIDE SEQUENCE</scope>
    <source>
        <strain evidence="4">ATCC 16933</strain>
    </source>
</reference>
<keyword evidence="5" id="KW-1185">Reference proteome</keyword>
<proteinExistence type="predicted"/>
<dbReference type="Proteomes" id="UP000799766">
    <property type="component" value="Unassembled WGS sequence"/>
</dbReference>
<dbReference type="EMBL" id="MU001678">
    <property type="protein sequence ID" value="KAF2458237.1"/>
    <property type="molecule type" value="Genomic_DNA"/>
</dbReference>
<dbReference type="PANTHER" id="PTHR37957">
    <property type="entry name" value="BLR7070 PROTEIN"/>
    <property type="match status" value="1"/>
</dbReference>
<feature type="domain" description="Phytase-like" evidence="3">
    <location>
        <begin position="182"/>
        <end position="383"/>
    </location>
</feature>
<evidence type="ECO:0000256" key="1">
    <source>
        <dbReference type="SAM" id="MobiDB-lite"/>
    </source>
</evidence>
<evidence type="ECO:0000313" key="4">
    <source>
        <dbReference type="EMBL" id="KAF2458237.1"/>
    </source>
</evidence>
<dbReference type="AlphaFoldDB" id="A0A6A6P352"/>
<organism evidence="4 5">
    <name type="scientific">Lineolata rhizophorae</name>
    <dbReference type="NCBI Taxonomy" id="578093"/>
    <lineage>
        <taxon>Eukaryota</taxon>
        <taxon>Fungi</taxon>
        <taxon>Dikarya</taxon>
        <taxon>Ascomycota</taxon>
        <taxon>Pezizomycotina</taxon>
        <taxon>Dothideomycetes</taxon>
        <taxon>Dothideomycetes incertae sedis</taxon>
        <taxon>Lineolatales</taxon>
        <taxon>Lineolataceae</taxon>
        <taxon>Lineolata</taxon>
    </lineage>
</organism>
<feature type="region of interest" description="Disordered" evidence="1">
    <location>
        <begin position="234"/>
        <end position="271"/>
    </location>
</feature>
<dbReference type="SUPFAM" id="SSF75011">
    <property type="entry name" value="3-carboxy-cis,cis-mucoante lactonizing enzyme"/>
    <property type="match status" value="1"/>
</dbReference>
<protein>
    <submittedName>
        <fullName evidence="4">3-phytase</fullName>
    </submittedName>
</protein>
<accession>A0A6A6P352</accession>
<keyword evidence="2" id="KW-0732">Signal</keyword>
<gene>
    <name evidence="4" type="ORF">BDY21DRAFT_363156</name>
</gene>
<dbReference type="PANTHER" id="PTHR37957:SF1">
    <property type="entry name" value="PHYTASE-LIKE DOMAIN-CONTAINING PROTEIN"/>
    <property type="match status" value="1"/>
</dbReference>